<protein>
    <submittedName>
        <fullName evidence="2">Retrovirus-related Pol polyprotein from transposon opus</fullName>
    </submittedName>
</protein>
<dbReference type="EMBL" id="JACGWN010000005">
    <property type="protein sequence ID" value="KAL0448283.1"/>
    <property type="molecule type" value="Genomic_DNA"/>
</dbReference>
<proteinExistence type="predicted"/>
<feature type="domain" description="Reverse transcriptase" evidence="1">
    <location>
        <begin position="35"/>
        <end position="124"/>
    </location>
</feature>
<dbReference type="Pfam" id="PF00078">
    <property type="entry name" value="RVT_1"/>
    <property type="match status" value="1"/>
</dbReference>
<comment type="caution">
    <text evidence="2">The sequence shown here is derived from an EMBL/GenBank/DDBJ whole genome shotgun (WGS) entry which is preliminary data.</text>
</comment>
<accession>A0AAW2X3J8</accession>
<dbReference type="InterPro" id="IPR043502">
    <property type="entry name" value="DNA/RNA_pol_sf"/>
</dbReference>
<dbReference type="PANTHER" id="PTHR24559">
    <property type="entry name" value="TRANSPOSON TY3-I GAG-POL POLYPROTEIN"/>
    <property type="match status" value="1"/>
</dbReference>
<dbReference type="Gene3D" id="3.30.70.270">
    <property type="match status" value="1"/>
</dbReference>
<dbReference type="SUPFAM" id="SSF56672">
    <property type="entry name" value="DNA/RNA polymerases"/>
    <property type="match status" value="1"/>
</dbReference>
<evidence type="ECO:0000259" key="1">
    <source>
        <dbReference type="Pfam" id="PF00078"/>
    </source>
</evidence>
<reference evidence="2" key="1">
    <citation type="submission" date="2020-06" db="EMBL/GenBank/DDBJ databases">
        <authorList>
            <person name="Li T."/>
            <person name="Hu X."/>
            <person name="Zhang T."/>
            <person name="Song X."/>
            <person name="Zhang H."/>
            <person name="Dai N."/>
            <person name="Sheng W."/>
            <person name="Hou X."/>
            <person name="Wei L."/>
        </authorList>
    </citation>
    <scope>NUCLEOTIDE SEQUENCE</scope>
    <source>
        <strain evidence="2">KEN1</strain>
        <tissue evidence="2">Leaf</tissue>
    </source>
</reference>
<dbReference type="InterPro" id="IPR053134">
    <property type="entry name" value="RNA-dir_DNA_polymerase"/>
</dbReference>
<name>A0AAW2X3J8_9LAMI</name>
<dbReference type="CDD" id="cd01647">
    <property type="entry name" value="RT_LTR"/>
    <property type="match status" value="1"/>
</dbReference>
<sequence length="180" mass="21244">MENVHRFFTDLNKACLKDPYPLPRIDRRRSREDIFRHREWVYCYRVMPFGLKNAGATYQRLVNNMFEELIGKTMEVYVDDIVVKSVRETDHLTHLAECFVVVQKYNMKLNTAKCTFGVKGEKFLVYLVTERKIEVNPDKARAITQMKTPRTVKEVQQLTGRIASLGHFLSRSIDRSFPFF</sequence>
<dbReference type="InterPro" id="IPR000477">
    <property type="entry name" value="RT_dom"/>
</dbReference>
<dbReference type="PANTHER" id="PTHR24559:SF431">
    <property type="entry name" value="RNA-DIRECTED DNA POLYMERASE HOMOLOG"/>
    <property type="match status" value="1"/>
</dbReference>
<dbReference type="AlphaFoldDB" id="A0AAW2X3J8"/>
<gene>
    <name evidence="2" type="ORF">Slati_1384700</name>
</gene>
<dbReference type="InterPro" id="IPR043128">
    <property type="entry name" value="Rev_trsase/Diguanyl_cyclase"/>
</dbReference>
<reference evidence="2" key="2">
    <citation type="journal article" date="2024" name="Plant">
        <title>Genomic evolution and insights into agronomic trait innovations of Sesamum species.</title>
        <authorList>
            <person name="Miao H."/>
            <person name="Wang L."/>
            <person name="Qu L."/>
            <person name="Liu H."/>
            <person name="Sun Y."/>
            <person name="Le M."/>
            <person name="Wang Q."/>
            <person name="Wei S."/>
            <person name="Zheng Y."/>
            <person name="Lin W."/>
            <person name="Duan Y."/>
            <person name="Cao H."/>
            <person name="Xiong S."/>
            <person name="Wang X."/>
            <person name="Wei L."/>
            <person name="Li C."/>
            <person name="Ma Q."/>
            <person name="Ju M."/>
            <person name="Zhao R."/>
            <person name="Li G."/>
            <person name="Mu C."/>
            <person name="Tian Q."/>
            <person name="Mei H."/>
            <person name="Zhang T."/>
            <person name="Gao T."/>
            <person name="Zhang H."/>
        </authorList>
    </citation>
    <scope>NUCLEOTIDE SEQUENCE</scope>
    <source>
        <strain evidence="2">KEN1</strain>
    </source>
</reference>
<evidence type="ECO:0000313" key="2">
    <source>
        <dbReference type="EMBL" id="KAL0448283.1"/>
    </source>
</evidence>
<organism evidence="2">
    <name type="scientific">Sesamum latifolium</name>
    <dbReference type="NCBI Taxonomy" id="2727402"/>
    <lineage>
        <taxon>Eukaryota</taxon>
        <taxon>Viridiplantae</taxon>
        <taxon>Streptophyta</taxon>
        <taxon>Embryophyta</taxon>
        <taxon>Tracheophyta</taxon>
        <taxon>Spermatophyta</taxon>
        <taxon>Magnoliopsida</taxon>
        <taxon>eudicotyledons</taxon>
        <taxon>Gunneridae</taxon>
        <taxon>Pentapetalae</taxon>
        <taxon>asterids</taxon>
        <taxon>lamiids</taxon>
        <taxon>Lamiales</taxon>
        <taxon>Pedaliaceae</taxon>
        <taxon>Sesamum</taxon>
    </lineage>
</organism>